<dbReference type="GO" id="GO:0031011">
    <property type="term" value="C:Ino80 complex"/>
    <property type="evidence" value="ECO:0007669"/>
    <property type="project" value="InterPro"/>
</dbReference>
<evidence type="ECO:0000256" key="2">
    <source>
        <dbReference type="SAM" id="MobiDB-lite"/>
    </source>
</evidence>
<feature type="region of interest" description="Disordered" evidence="2">
    <location>
        <begin position="194"/>
        <end position="262"/>
    </location>
</feature>
<protein>
    <recommendedName>
        <fullName evidence="3">INO80 complex subunit B-like conserved region domain-containing protein</fullName>
    </recommendedName>
</protein>
<sequence>MGEGGVGCGFVPGWGAGGVGGSAGTRQVPQLQGTPPARAAPVRRTAARAHACPCTGPHAPAGQHPSPPASPCPLQRWRRRRPAPAREPGSGRGSAPNRFPRAAGHRHRQRRMSKAWRRGRMEGGEHGEEAEAGGGHGSHKKKHKKHKKKHKKKHHHEVAGPPPEPTAGLRKPQLKLKIKLGGQILGTKSVPTFTVVPEAPRSPSPLMVADEEEEPTEGVPIEQYRAWLDEDSNLDPSPLPDLDSENCFPSREDDDEEEERWLDALEKGELDDNGELKKEVDESLLTARQKALLHKQQSQPLLELPMGYKAKELTEEMLVKREERARKRRLQAAKKAEENKNQTIERLTKTNKAKAWPCPCCPPRPPLCPHLSSAASLAAPTTSAMPAPALGCRSAAWPATGGIFSCRRQWPRGRGQGGGTSPPAMDRGGRGCEVAPEVTVGVLGGRGIPGGAGPGAGPAVAPPPGAAGFIKGGWCRSRVCPCPRGALWYGPGTPLGCVMVRP</sequence>
<evidence type="ECO:0000259" key="3">
    <source>
        <dbReference type="SMART" id="SM01406"/>
    </source>
</evidence>
<organism evidence="4 5">
    <name type="scientific">Falco tinnunculus</name>
    <name type="common">Common kestrel</name>
    <dbReference type="NCBI Taxonomy" id="100819"/>
    <lineage>
        <taxon>Eukaryota</taxon>
        <taxon>Metazoa</taxon>
        <taxon>Chordata</taxon>
        <taxon>Craniata</taxon>
        <taxon>Vertebrata</taxon>
        <taxon>Euteleostomi</taxon>
        <taxon>Archelosauria</taxon>
        <taxon>Archosauria</taxon>
        <taxon>Dinosauria</taxon>
        <taxon>Saurischia</taxon>
        <taxon>Theropoda</taxon>
        <taxon>Coelurosauria</taxon>
        <taxon>Aves</taxon>
        <taxon>Neognathae</taxon>
        <taxon>Neoaves</taxon>
        <taxon>Telluraves</taxon>
        <taxon>Australaves</taxon>
        <taxon>Falconiformes</taxon>
        <taxon>Falconidae</taxon>
        <taxon>Falco</taxon>
    </lineage>
</organism>
<evidence type="ECO:0000256" key="1">
    <source>
        <dbReference type="SAM" id="Coils"/>
    </source>
</evidence>
<dbReference type="InterPro" id="IPR006880">
    <property type="entry name" value="INO80B_C"/>
</dbReference>
<feature type="compositionally biased region" description="Basic and acidic residues" evidence="2">
    <location>
        <begin position="119"/>
        <end position="129"/>
    </location>
</feature>
<feature type="region of interest" description="Disordered" evidence="2">
    <location>
        <begin position="1"/>
        <end position="173"/>
    </location>
</feature>
<proteinExistence type="predicted"/>
<feature type="compositionally biased region" description="Basic residues" evidence="2">
    <location>
        <begin position="103"/>
        <end position="118"/>
    </location>
</feature>
<feature type="domain" description="INO80 complex subunit B-like conserved region" evidence="3">
    <location>
        <begin position="316"/>
        <end position="410"/>
    </location>
</feature>
<feature type="compositionally biased region" description="Basic residues" evidence="2">
    <location>
        <begin position="137"/>
        <end position="156"/>
    </location>
</feature>
<dbReference type="OrthoDB" id="2021186at2759"/>
<keyword evidence="1" id="KW-0175">Coiled coil</keyword>
<feature type="compositionally biased region" description="Gly residues" evidence="2">
    <location>
        <begin position="1"/>
        <end position="23"/>
    </location>
</feature>
<dbReference type="Pfam" id="PF04795">
    <property type="entry name" value="PAPA-1"/>
    <property type="match status" value="1"/>
</dbReference>
<dbReference type="Ensembl" id="ENSFTIT00000015144.1">
    <property type="protein sequence ID" value="ENSFTIP00000014530.1"/>
    <property type="gene ID" value="ENSFTIG00000009644.1"/>
</dbReference>
<feature type="coiled-coil region" evidence="1">
    <location>
        <begin position="319"/>
        <end position="353"/>
    </location>
</feature>
<dbReference type="GO" id="GO:0006338">
    <property type="term" value="P:chromatin remodeling"/>
    <property type="evidence" value="ECO:0007669"/>
    <property type="project" value="InterPro"/>
</dbReference>
<evidence type="ECO:0000313" key="4">
    <source>
        <dbReference type="Ensembl" id="ENSFTIP00000014530.1"/>
    </source>
</evidence>
<reference evidence="4" key="2">
    <citation type="submission" date="2025-09" db="UniProtKB">
        <authorList>
            <consortium name="Ensembl"/>
        </authorList>
    </citation>
    <scope>IDENTIFICATION</scope>
</reference>
<dbReference type="Proteomes" id="UP000694562">
    <property type="component" value="Unplaced"/>
</dbReference>
<dbReference type="PANTHER" id="PTHR21561:SF12">
    <property type="entry name" value="INO80 COMPLEX SUBUNIT B"/>
    <property type="match status" value="1"/>
</dbReference>
<keyword evidence="5" id="KW-1185">Reference proteome</keyword>
<dbReference type="OMA" id="MGAGCPR"/>
<dbReference type="InterPro" id="IPR029523">
    <property type="entry name" value="INO80B/Ies2"/>
</dbReference>
<feature type="region of interest" description="Disordered" evidence="2">
    <location>
        <begin position="408"/>
        <end position="430"/>
    </location>
</feature>
<name>A0A8C4UKJ6_FALTI</name>
<dbReference type="AlphaFoldDB" id="A0A8C4UKJ6"/>
<dbReference type="SMART" id="SM01406">
    <property type="entry name" value="PAPA-1"/>
    <property type="match status" value="1"/>
</dbReference>
<evidence type="ECO:0000313" key="5">
    <source>
        <dbReference type="Proteomes" id="UP000694562"/>
    </source>
</evidence>
<accession>A0A8C4UKJ6</accession>
<reference evidence="4" key="1">
    <citation type="submission" date="2025-08" db="UniProtKB">
        <authorList>
            <consortium name="Ensembl"/>
        </authorList>
    </citation>
    <scope>IDENTIFICATION</scope>
</reference>
<feature type="compositionally biased region" description="Low complexity" evidence="2">
    <location>
        <begin position="35"/>
        <end position="51"/>
    </location>
</feature>
<dbReference type="PANTHER" id="PTHR21561">
    <property type="entry name" value="INO80 COMPLEX SUBUNIT B"/>
    <property type="match status" value="1"/>
</dbReference>